<dbReference type="eggNOG" id="KOG2393">
    <property type="taxonomic scope" value="Eukaryota"/>
</dbReference>
<dbReference type="InParanoid" id="G4T5E8"/>
<feature type="region of interest" description="Disordered" evidence="7">
    <location>
        <begin position="1"/>
        <end position="98"/>
    </location>
</feature>
<feature type="compositionally biased region" description="Basic and acidic residues" evidence="7">
    <location>
        <begin position="307"/>
        <end position="316"/>
    </location>
</feature>
<dbReference type="GO" id="GO:0032968">
    <property type="term" value="P:positive regulation of transcription elongation by RNA polymerase II"/>
    <property type="evidence" value="ECO:0007669"/>
    <property type="project" value="InterPro"/>
</dbReference>
<feature type="region of interest" description="Disordered" evidence="7">
    <location>
        <begin position="271"/>
        <end position="323"/>
    </location>
</feature>
<dbReference type="GO" id="GO:0001096">
    <property type="term" value="F:TFIIF-class transcription factor complex binding"/>
    <property type="evidence" value="ECO:0007669"/>
    <property type="project" value="TreeGrafter"/>
</dbReference>
<evidence type="ECO:0000256" key="4">
    <source>
        <dbReference type="ARBA" id="ARBA00023125"/>
    </source>
</evidence>
<protein>
    <submittedName>
        <fullName evidence="8">Uncharacterized protein</fullName>
    </submittedName>
</protein>
<evidence type="ECO:0000256" key="3">
    <source>
        <dbReference type="ARBA" id="ARBA00023015"/>
    </source>
</evidence>
<keyword evidence="3" id="KW-0805">Transcription regulation</keyword>
<feature type="compositionally biased region" description="Polar residues" evidence="7">
    <location>
        <begin position="209"/>
        <end position="232"/>
    </location>
</feature>
<feature type="compositionally biased region" description="Low complexity" evidence="7">
    <location>
        <begin position="735"/>
        <end position="746"/>
    </location>
</feature>
<dbReference type="SUPFAM" id="SSF50916">
    <property type="entry name" value="Rap30/74 interaction domains"/>
    <property type="match status" value="1"/>
</dbReference>
<dbReference type="HOGENOM" id="CLU_324936_0_0_1"/>
<feature type="compositionally biased region" description="Polar residues" evidence="7">
    <location>
        <begin position="44"/>
        <end position="56"/>
    </location>
</feature>
<dbReference type="GO" id="GO:0006367">
    <property type="term" value="P:transcription initiation at RNA polymerase II promoter"/>
    <property type="evidence" value="ECO:0007669"/>
    <property type="project" value="InterPro"/>
</dbReference>
<keyword evidence="9" id="KW-1185">Reference proteome</keyword>
<evidence type="ECO:0000256" key="2">
    <source>
        <dbReference type="ARBA" id="ARBA00005249"/>
    </source>
</evidence>
<evidence type="ECO:0000256" key="5">
    <source>
        <dbReference type="ARBA" id="ARBA00023163"/>
    </source>
</evidence>
<comment type="similarity">
    <text evidence="2">Belongs to the TFIIF alpha subunit family.</text>
</comment>
<dbReference type="PANTHER" id="PTHR13011">
    <property type="entry name" value="TFIIF-ALPHA"/>
    <property type="match status" value="1"/>
</dbReference>
<feature type="compositionally biased region" description="Acidic residues" evidence="7">
    <location>
        <begin position="595"/>
        <end position="604"/>
    </location>
</feature>
<reference evidence="8 9" key="1">
    <citation type="journal article" date="2011" name="PLoS Pathog.">
        <title>Endophytic Life Strategies Decoded by Genome and Transcriptome Analyses of the Mutualistic Root Symbiont Piriformospora indica.</title>
        <authorList>
            <person name="Zuccaro A."/>
            <person name="Lahrmann U."/>
            <person name="Guldener U."/>
            <person name="Langen G."/>
            <person name="Pfiffi S."/>
            <person name="Biedenkopf D."/>
            <person name="Wong P."/>
            <person name="Samans B."/>
            <person name="Grimm C."/>
            <person name="Basiewicz M."/>
            <person name="Murat C."/>
            <person name="Martin F."/>
            <person name="Kogel K.H."/>
        </authorList>
    </citation>
    <scope>NUCLEOTIDE SEQUENCE [LARGE SCALE GENOMIC DNA]</scope>
    <source>
        <strain evidence="8 9">DSM 11827</strain>
    </source>
</reference>
<dbReference type="AlphaFoldDB" id="G4T5E8"/>
<dbReference type="InterPro" id="IPR008851">
    <property type="entry name" value="TFIIF-alpha"/>
</dbReference>
<feature type="compositionally biased region" description="Polar residues" evidence="7">
    <location>
        <begin position="714"/>
        <end position="723"/>
    </location>
</feature>
<gene>
    <name evidence="8" type="ORF">PIIN_00226</name>
</gene>
<organism evidence="8 9">
    <name type="scientific">Serendipita indica (strain DSM 11827)</name>
    <name type="common">Root endophyte fungus</name>
    <name type="synonym">Piriformospora indica</name>
    <dbReference type="NCBI Taxonomy" id="1109443"/>
    <lineage>
        <taxon>Eukaryota</taxon>
        <taxon>Fungi</taxon>
        <taxon>Dikarya</taxon>
        <taxon>Basidiomycota</taxon>
        <taxon>Agaricomycotina</taxon>
        <taxon>Agaricomycetes</taxon>
        <taxon>Sebacinales</taxon>
        <taxon>Serendipitaceae</taxon>
        <taxon>Serendipita</taxon>
    </lineage>
</organism>
<feature type="region of interest" description="Disordered" evidence="7">
    <location>
        <begin position="209"/>
        <end position="245"/>
    </location>
</feature>
<accession>G4T5E8</accession>
<comment type="subcellular location">
    <subcellularLocation>
        <location evidence="1">Nucleus</location>
    </subcellularLocation>
</comment>
<feature type="compositionally biased region" description="Polar residues" evidence="7">
    <location>
        <begin position="1"/>
        <end position="21"/>
    </location>
</feature>
<evidence type="ECO:0000313" key="9">
    <source>
        <dbReference type="Proteomes" id="UP000007148"/>
    </source>
</evidence>
<dbReference type="InterPro" id="IPR011039">
    <property type="entry name" value="TFIIF_interaction"/>
</dbReference>
<dbReference type="OrthoDB" id="76676at2759"/>
<dbReference type="GO" id="GO:0003677">
    <property type="term" value="F:DNA binding"/>
    <property type="evidence" value="ECO:0007669"/>
    <property type="project" value="UniProtKB-KW"/>
</dbReference>
<sequence>MATTTTASRPATQGSEGQSTRPQKRPGSNLFIPRKPTRKPGPSQAATPQANGSASVGTPKPAHLTSLPNARSPVPTPRNDAMDSAAGSLRPGMSDAPKPLDYPFVEFDLLTGDLNGPMAPGGFTPQVDWNIFRFHRIPGDKTVVEAFEFPIKLNRKNFKYRERMDEDEEMEIVQTDANVGVAGPAGAAPSGSGLLDGLDLQDLKNVTVPSSASQIGQSSVKQETPGASGSGTKKNEKLVPLKGPDGQVVYKADGEIVMVTPAVAQQAKGGRLPYIPGVTPEPKGKKGKGPQRNAPGASSANGGGKGGDGKPGEGRRRGGKKTRQVFLISEEARKLKKEERYPWLWEDASGQEVWEGRRTERNKVKMQLLQVCKDGKFRWYPARKHYMFTKLPTWEVLNADMANEQFERDQRRRNPLYFAQNTNSEGFTRAFRQLARQQQLDEKKAGGFVGEATMTGGASVLRLVDRGRPTAFDREEGDDIEDADIKRENQEREQEIFGMEGDMDEMEYDEEMADDDEKVHIDGKEEEEKEVEERLKREWRQANKTDVEIADHTFMGRQARLDKAGRKIKRMLRGQDKTGTLYETDSDKDPYASQEDSDSDTDLEEKERKEKEKAEKEKAEQAKKEEEEQLKQLLEEKEKEREAEKERKNKAAAAAAAATARNEGSAPNKVITALGGKGGGSSLKPGANASRATSPKPKQESSRSGSPAIRSSGTPAPSSTLRATSPMPKSVHGRTPSASGSSTPTASGGGAIKRKTGPAGPSGGEEGPHKRQRTASPTDNAARKKPAATPTPSGTGSGLQSLGATPPHEFPGCLTREMVYNFLKEREMQGLKTTTKDPIDRFKHMWSGAKNGIAKEGVDVRNKELLAYWVRNVANLSKENGLVLKKDL</sequence>
<evidence type="ECO:0000313" key="8">
    <source>
        <dbReference type="EMBL" id="CCA66542.1"/>
    </source>
</evidence>
<dbReference type="GO" id="GO:0016251">
    <property type="term" value="F:RNA polymerase II general transcription initiation factor activity"/>
    <property type="evidence" value="ECO:0007669"/>
    <property type="project" value="TreeGrafter"/>
</dbReference>
<keyword evidence="4" id="KW-0238">DNA-binding</keyword>
<feature type="compositionally biased region" description="Low complexity" evidence="7">
    <location>
        <begin position="702"/>
        <end position="713"/>
    </location>
</feature>
<keyword evidence="5" id="KW-0804">Transcription</keyword>
<dbReference type="EMBL" id="CAFZ01000003">
    <property type="protein sequence ID" value="CCA66542.1"/>
    <property type="molecule type" value="Genomic_DNA"/>
</dbReference>
<name>G4T5E8_SERID</name>
<comment type="caution">
    <text evidence="8">The sequence shown here is derived from an EMBL/GenBank/DDBJ whole genome shotgun (WGS) entry which is preliminary data.</text>
</comment>
<evidence type="ECO:0000256" key="1">
    <source>
        <dbReference type="ARBA" id="ARBA00004123"/>
    </source>
</evidence>
<keyword evidence="6" id="KW-0539">Nucleus</keyword>
<feature type="compositionally biased region" description="Basic and acidic residues" evidence="7">
    <location>
        <begin position="605"/>
        <end position="649"/>
    </location>
</feature>
<dbReference type="STRING" id="1109443.G4T5E8"/>
<proteinExistence type="inferred from homology"/>
<feature type="region of interest" description="Disordered" evidence="7">
    <location>
        <begin position="514"/>
        <end position="537"/>
    </location>
</feature>
<dbReference type="PANTHER" id="PTHR13011:SF0">
    <property type="entry name" value="GENERAL TRANSCRIPTION FACTOR IIF SUBUNIT 1"/>
    <property type="match status" value="1"/>
</dbReference>
<dbReference type="GO" id="GO:0005674">
    <property type="term" value="C:transcription factor TFIIF complex"/>
    <property type="evidence" value="ECO:0007669"/>
    <property type="project" value="TreeGrafter"/>
</dbReference>
<evidence type="ECO:0000256" key="6">
    <source>
        <dbReference type="ARBA" id="ARBA00023242"/>
    </source>
</evidence>
<evidence type="ECO:0000256" key="7">
    <source>
        <dbReference type="SAM" id="MobiDB-lite"/>
    </source>
</evidence>
<dbReference type="Proteomes" id="UP000007148">
    <property type="component" value="Unassembled WGS sequence"/>
</dbReference>
<feature type="region of interest" description="Disordered" evidence="7">
    <location>
        <begin position="551"/>
        <end position="811"/>
    </location>
</feature>